<dbReference type="PANTHER" id="PTHR35368">
    <property type="entry name" value="HYDROPEROXIDE REDUCTASE"/>
    <property type="match status" value="1"/>
</dbReference>
<name>A0A1H1QLT2_9MICO</name>
<dbReference type="InterPro" id="IPR015946">
    <property type="entry name" value="KH_dom-like_a/b"/>
</dbReference>
<sequence length="180" mass="18810">MTTTTASAAAITAAERAARLEGAEQAWGERLAADEGAARLVFAASGAAEGAVATRIRAGRHEWLIDEPAGLAGDDAGTSPVEAALGALLACQTVVYRLYAQRLGLSIDRLELRAEGELDVRGLFGADDVRAGFAGVEVVIDIDGPDAREDYERLRAVVDAHCPVHDLFSNPTPVTTRLAG</sequence>
<dbReference type="InterPro" id="IPR052924">
    <property type="entry name" value="OsmC/Ohr_hydroprdx_reductase"/>
</dbReference>
<proteinExistence type="predicted"/>
<dbReference type="RefSeq" id="WP_092666761.1">
    <property type="nucleotide sequence ID" value="NZ_LT629734.1"/>
</dbReference>
<dbReference type="InterPro" id="IPR036102">
    <property type="entry name" value="OsmC/Ohrsf"/>
</dbReference>
<gene>
    <name evidence="1" type="ORF">SAMN04489719_1875</name>
</gene>
<dbReference type="Gene3D" id="3.30.300.20">
    <property type="match status" value="1"/>
</dbReference>
<dbReference type="OrthoDB" id="9811389at2"/>
<dbReference type="InterPro" id="IPR003718">
    <property type="entry name" value="OsmC/Ohr_fam"/>
</dbReference>
<dbReference type="EMBL" id="LT629734">
    <property type="protein sequence ID" value="SDS24420.1"/>
    <property type="molecule type" value="Genomic_DNA"/>
</dbReference>
<dbReference type="PANTHER" id="PTHR35368:SF1">
    <property type="entry name" value="HYDROPEROXIDE REDUCTASE"/>
    <property type="match status" value="1"/>
</dbReference>
<protein>
    <submittedName>
        <fullName evidence="1">Uncharacterized OsmC-related protein</fullName>
    </submittedName>
</protein>
<dbReference type="SUPFAM" id="SSF82784">
    <property type="entry name" value="OsmC-like"/>
    <property type="match status" value="1"/>
</dbReference>
<dbReference type="STRING" id="684552.SAMN04489719_1875"/>
<dbReference type="Proteomes" id="UP000199649">
    <property type="component" value="Chromosome I"/>
</dbReference>
<organism evidence="1 2">
    <name type="scientific">Agrococcus carbonis</name>
    <dbReference type="NCBI Taxonomy" id="684552"/>
    <lineage>
        <taxon>Bacteria</taxon>
        <taxon>Bacillati</taxon>
        <taxon>Actinomycetota</taxon>
        <taxon>Actinomycetes</taxon>
        <taxon>Micrococcales</taxon>
        <taxon>Microbacteriaceae</taxon>
        <taxon>Agrococcus</taxon>
    </lineage>
</organism>
<evidence type="ECO:0000313" key="2">
    <source>
        <dbReference type="Proteomes" id="UP000199649"/>
    </source>
</evidence>
<evidence type="ECO:0000313" key="1">
    <source>
        <dbReference type="EMBL" id="SDS24420.1"/>
    </source>
</evidence>
<reference evidence="2" key="1">
    <citation type="submission" date="2016-10" db="EMBL/GenBank/DDBJ databases">
        <authorList>
            <person name="Varghese N."/>
            <person name="Submissions S."/>
        </authorList>
    </citation>
    <scope>NUCLEOTIDE SEQUENCE [LARGE SCALE GENOMIC DNA]</scope>
    <source>
        <strain evidence="2">DSM 22965</strain>
    </source>
</reference>
<accession>A0A1H1QLT2</accession>
<dbReference type="AlphaFoldDB" id="A0A1H1QLT2"/>
<dbReference type="Pfam" id="PF02566">
    <property type="entry name" value="OsmC"/>
    <property type="match status" value="1"/>
</dbReference>
<keyword evidence="2" id="KW-1185">Reference proteome</keyword>